<dbReference type="EMBL" id="CP121671">
    <property type="protein sequence ID" value="WFT75175.1"/>
    <property type="molecule type" value="Genomic_DNA"/>
</dbReference>
<name>A0ABY8IYM3_9BACI</name>
<protein>
    <recommendedName>
        <fullName evidence="1">EAL domain-containing protein</fullName>
    </recommendedName>
</protein>
<evidence type="ECO:0000313" key="3">
    <source>
        <dbReference type="Proteomes" id="UP001221597"/>
    </source>
</evidence>
<proteinExistence type="predicted"/>
<dbReference type="InterPro" id="IPR001633">
    <property type="entry name" value="EAL_dom"/>
</dbReference>
<gene>
    <name evidence="2" type="ORF">P9989_01840</name>
</gene>
<dbReference type="Proteomes" id="UP001221597">
    <property type="component" value="Chromosome"/>
</dbReference>
<evidence type="ECO:0000259" key="1">
    <source>
        <dbReference type="PROSITE" id="PS50883"/>
    </source>
</evidence>
<keyword evidence="3" id="KW-1185">Reference proteome</keyword>
<organism evidence="2 3">
    <name type="scientific">Halobacillus naozhouensis</name>
    <dbReference type="NCBI Taxonomy" id="554880"/>
    <lineage>
        <taxon>Bacteria</taxon>
        <taxon>Bacillati</taxon>
        <taxon>Bacillota</taxon>
        <taxon>Bacilli</taxon>
        <taxon>Bacillales</taxon>
        <taxon>Bacillaceae</taxon>
        <taxon>Halobacillus</taxon>
    </lineage>
</organism>
<reference evidence="2 3" key="1">
    <citation type="submission" date="2023-04" db="EMBL/GenBank/DDBJ databases">
        <title>Genome sequence of Halobacillus naozhouensis KACC 21980.</title>
        <authorList>
            <person name="Kim S."/>
            <person name="Heo J."/>
            <person name="Kwon S.-W."/>
        </authorList>
    </citation>
    <scope>NUCLEOTIDE SEQUENCE [LARGE SCALE GENOMIC DNA]</scope>
    <source>
        <strain evidence="2 3">KCTC 13234</strain>
    </source>
</reference>
<dbReference type="SUPFAM" id="SSF141868">
    <property type="entry name" value="EAL domain-like"/>
    <property type="match status" value="1"/>
</dbReference>
<dbReference type="RefSeq" id="WP_283077144.1">
    <property type="nucleotide sequence ID" value="NZ_CP121671.1"/>
</dbReference>
<dbReference type="Gene3D" id="3.20.20.450">
    <property type="entry name" value="EAL domain"/>
    <property type="match status" value="1"/>
</dbReference>
<feature type="domain" description="EAL" evidence="1">
    <location>
        <begin position="1"/>
        <end position="66"/>
    </location>
</feature>
<evidence type="ECO:0000313" key="2">
    <source>
        <dbReference type="EMBL" id="WFT75175.1"/>
    </source>
</evidence>
<dbReference type="InterPro" id="IPR035919">
    <property type="entry name" value="EAL_sf"/>
</dbReference>
<accession>A0ABY8IYM3</accession>
<sequence length="66" mass="7331">MDHTSKDVVHVLESLQSQQGGAVSFKLSAEGVETDEHIAYLSNKGCYEYKGYYYSKPLSVKSVQPC</sequence>
<dbReference type="PROSITE" id="PS50883">
    <property type="entry name" value="EAL"/>
    <property type="match status" value="1"/>
</dbReference>